<dbReference type="GO" id="GO:0003700">
    <property type="term" value="F:DNA-binding transcription factor activity"/>
    <property type="evidence" value="ECO:0007669"/>
    <property type="project" value="TreeGrafter"/>
</dbReference>
<keyword evidence="4" id="KW-0804">Transcription</keyword>
<keyword evidence="3" id="KW-0238">DNA-binding</keyword>
<dbReference type="PANTHER" id="PTHR30146:SF148">
    <property type="entry name" value="HTH-TYPE TRANSCRIPTIONAL REPRESSOR PURR-RELATED"/>
    <property type="match status" value="1"/>
</dbReference>
<dbReference type="CDD" id="cd01392">
    <property type="entry name" value="HTH_LacI"/>
    <property type="match status" value="1"/>
</dbReference>
<dbReference type="HOGENOM" id="CLU_037628_6_2_9"/>
<reference evidence="6 7" key="1">
    <citation type="submission" date="2010-08" db="EMBL/GenBank/DDBJ databases">
        <title>Complete sequence of Clostridium cellulovorans 743B.</title>
        <authorList>
            <consortium name="US DOE Joint Genome Institute"/>
            <person name="Lucas S."/>
            <person name="Copeland A."/>
            <person name="Lapidus A."/>
            <person name="Cheng J.-F."/>
            <person name="Bruce D."/>
            <person name="Goodwin L."/>
            <person name="Pitluck S."/>
            <person name="Chertkov O."/>
            <person name="Detter J.C."/>
            <person name="Han C."/>
            <person name="Tapia R."/>
            <person name="Land M."/>
            <person name="Hauser L."/>
            <person name="Chang Y.-J."/>
            <person name="Jeffries C."/>
            <person name="Kyrpides N."/>
            <person name="Ivanova N."/>
            <person name="Mikhailova N."/>
            <person name="Hemme C.L."/>
            <person name="Woyke T."/>
        </authorList>
    </citation>
    <scope>NUCLEOTIDE SEQUENCE [LARGE SCALE GENOMIC DNA]</scope>
    <source>
        <strain evidence="7">ATCC 35296 / DSM 3052 / OCM 3 / 743B</strain>
    </source>
</reference>
<evidence type="ECO:0000259" key="5">
    <source>
        <dbReference type="PROSITE" id="PS50932"/>
    </source>
</evidence>
<proteinExistence type="predicted"/>
<dbReference type="eggNOG" id="COG1609">
    <property type="taxonomic scope" value="Bacteria"/>
</dbReference>
<accession>D9SUD7</accession>
<dbReference type="KEGG" id="ccb:Clocel_3206"/>
<keyword evidence="2" id="KW-0805">Transcription regulation</keyword>
<dbReference type="SMART" id="SM00354">
    <property type="entry name" value="HTH_LACI"/>
    <property type="match status" value="1"/>
</dbReference>
<protein>
    <submittedName>
        <fullName evidence="6">Transcriptional regulator, LacI family</fullName>
    </submittedName>
</protein>
<dbReference type="Pfam" id="PF00356">
    <property type="entry name" value="LacI"/>
    <property type="match status" value="1"/>
</dbReference>
<dbReference type="SUPFAM" id="SSF47413">
    <property type="entry name" value="lambda repressor-like DNA-binding domains"/>
    <property type="match status" value="1"/>
</dbReference>
<dbReference type="Pfam" id="PF00532">
    <property type="entry name" value="Peripla_BP_1"/>
    <property type="match status" value="1"/>
</dbReference>
<dbReference type="Gene3D" id="1.10.260.40">
    <property type="entry name" value="lambda repressor-like DNA-binding domains"/>
    <property type="match status" value="1"/>
</dbReference>
<dbReference type="EMBL" id="CP002160">
    <property type="protein sequence ID" value="ADL52892.1"/>
    <property type="molecule type" value="Genomic_DNA"/>
</dbReference>
<keyword evidence="7" id="KW-1185">Reference proteome</keyword>
<evidence type="ECO:0000313" key="7">
    <source>
        <dbReference type="Proteomes" id="UP000002730"/>
    </source>
</evidence>
<dbReference type="OrthoDB" id="2026446at2"/>
<dbReference type="PANTHER" id="PTHR30146">
    <property type="entry name" value="LACI-RELATED TRANSCRIPTIONAL REPRESSOR"/>
    <property type="match status" value="1"/>
</dbReference>
<evidence type="ECO:0000256" key="2">
    <source>
        <dbReference type="ARBA" id="ARBA00023015"/>
    </source>
</evidence>
<dbReference type="InterPro" id="IPR028082">
    <property type="entry name" value="Peripla_BP_I"/>
</dbReference>
<dbReference type="AlphaFoldDB" id="D9SUD7"/>
<dbReference type="Gene3D" id="3.40.50.2300">
    <property type="match status" value="2"/>
</dbReference>
<gene>
    <name evidence="6" type="ordered locus">Clocel_3206</name>
</gene>
<dbReference type="InterPro" id="IPR010982">
    <property type="entry name" value="Lambda_DNA-bd_dom_sf"/>
</dbReference>
<dbReference type="PROSITE" id="PS50932">
    <property type="entry name" value="HTH_LACI_2"/>
    <property type="match status" value="1"/>
</dbReference>
<dbReference type="InterPro" id="IPR000843">
    <property type="entry name" value="HTH_LacI"/>
</dbReference>
<evidence type="ECO:0000256" key="4">
    <source>
        <dbReference type="ARBA" id="ARBA00023163"/>
    </source>
</evidence>
<dbReference type="Proteomes" id="UP000002730">
    <property type="component" value="Chromosome"/>
</dbReference>
<feature type="domain" description="HTH lacI-type" evidence="5">
    <location>
        <begin position="4"/>
        <end position="47"/>
    </location>
</feature>
<evidence type="ECO:0000256" key="1">
    <source>
        <dbReference type="ARBA" id="ARBA00022491"/>
    </source>
</evidence>
<keyword evidence="1" id="KW-0678">Repressor</keyword>
<evidence type="ECO:0000256" key="3">
    <source>
        <dbReference type="ARBA" id="ARBA00023125"/>
    </source>
</evidence>
<dbReference type="InterPro" id="IPR001761">
    <property type="entry name" value="Peripla_BP/Lac1_sug-bd_dom"/>
</dbReference>
<dbReference type="GO" id="GO:0000976">
    <property type="term" value="F:transcription cis-regulatory region binding"/>
    <property type="evidence" value="ECO:0007669"/>
    <property type="project" value="TreeGrafter"/>
</dbReference>
<sequence length="338" mass="38609">MKRVTIQDVAEALNLSRNTVSRALNDSKSVSNDTKARIVEKAIEMGYSKIDLKLKDVIEAEFINKRKNIAVFASGELSEFWHRIINGVSAELNKNNCNLLFNIINVDDQRDLIIPANVHNNHVDGIIILNIFTDDYIKKLNKLEIPMVFLDYSIDLLKEEMYGDIVLVEGEHSVYKITKNIIQKGKKKIGFIGDVSYCKTIYDRWVGYKRALVDSNIEVDEKICIIDSTANHYYWGNELTDELSKLEYIPDAFVCANDAIALIVNKYFENLGDKNNAIEVTGFDRTADNGSFEVTLTTAEVDNLQVGKRLVEELLWRIDNIDRELEIATIRTTVKFKE</sequence>
<dbReference type="RefSeq" id="WP_010073276.1">
    <property type="nucleotide sequence ID" value="NC_014393.1"/>
</dbReference>
<organism evidence="6 7">
    <name type="scientific">Clostridium cellulovorans (strain ATCC 35296 / DSM 3052 / OCM 3 / 743B)</name>
    <dbReference type="NCBI Taxonomy" id="573061"/>
    <lineage>
        <taxon>Bacteria</taxon>
        <taxon>Bacillati</taxon>
        <taxon>Bacillota</taxon>
        <taxon>Clostridia</taxon>
        <taxon>Eubacteriales</taxon>
        <taxon>Clostridiaceae</taxon>
        <taxon>Clostridium</taxon>
    </lineage>
</organism>
<dbReference type="STRING" id="573061.Clocel_3206"/>
<name>D9SUD7_CLOC7</name>
<evidence type="ECO:0000313" key="6">
    <source>
        <dbReference type="EMBL" id="ADL52892.1"/>
    </source>
</evidence>
<dbReference type="SUPFAM" id="SSF53822">
    <property type="entry name" value="Periplasmic binding protein-like I"/>
    <property type="match status" value="1"/>
</dbReference>